<organism evidence="2 3">
    <name type="scientific">Thiothrix lacustris</name>
    <dbReference type="NCBI Taxonomy" id="525917"/>
    <lineage>
        <taxon>Bacteria</taxon>
        <taxon>Pseudomonadati</taxon>
        <taxon>Pseudomonadota</taxon>
        <taxon>Gammaproteobacteria</taxon>
        <taxon>Thiotrichales</taxon>
        <taxon>Thiotrichaceae</taxon>
        <taxon>Thiothrix</taxon>
    </lineage>
</organism>
<evidence type="ECO:0000313" key="3">
    <source>
        <dbReference type="Proteomes" id="UP000192491"/>
    </source>
</evidence>
<name>A0A1Y1Q6U7_9GAMM</name>
<reference evidence="2 3" key="1">
    <citation type="submission" date="2017-01" db="EMBL/GenBank/DDBJ databases">
        <title>Novel large sulfur bacteria in the metagenomes of groundwater-fed chemosynthetic microbial mats in the Lake Huron basin.</title>
        <authorList>
            <person name="Sharrar A.M."/>
            <person name="Flood B.E."/>
            <person name="Bailey J.V."/>
            <person name="Jones D.S."/>
            <person name="Biddanda B."/>
            <person name="Ruberg S.A."/>
            <person name="Marcus D.N."/>
            <person name="Dick G.J."/>
        </authorList>
    </citation>
    <scope>NUCLEOTIDE SEQUENCE [LARGE SCALE GENOMIC DNA]</scope>
    <source>
        <strain evidence="2">A8</strain>
    </source>
</reference>
<protein>
    <recommendedName>
        <fullName evidence="4">Phosphodiesterase</fullName>
    </recommendedName>
</protein>
<feature type="signal peptide" evidence="1">
    <location>
        <begin position="1"/>
        <end position="23"/>
    </location>
</feature>
<feature type="chain" id="PRO_5013322173" description="Phosphodiesterase" evidence="1">
    <location>
        <begin position="24"/>
        <end position="82"/>
    </location>
</feature>
<dbReference type="EMBL" id="MTEJ01000792">
    <property type="protein sequence ID" value="OQW97720.1"/>
    <property type="molecule type" value="Genomic_DNA"/>
</dbReference>
<comment type="caution">
    <text evidence="2">The sequence shown here is derived from an EMBL/GenBank/DDBJ whole genome shotgun (WGS) entry which is preliminary data.</text>
</comment>
<proteinExistence type="predicted"/>
<accession>A0A1Y1Q6U7</accession>
<sequence length="82" mass="9407">MRLSKWFSALLLAIPFFASVAFADYPNRGMSMNSVQAQYGAPQSVKQSANPVKKRWPKITVWHYGTFSVYFERSKVLHTVVH</sequence>
<evidence type="ECO:0000313" key="2">
    <source>
        <dbReference type="EMBL" id="OQW97720.1"/>
    </source>
</evidence>
<evidence type="ECO:0008006" key="4">
    <source>
        <dbReference type="Google" id="ProtNLM"/>
    </source>
</evidence>
<evidence type="ECO:0000256" key="1">
    <source>
        <dbReference type="SAM" id="SignalP"/>
    </source>
</evidence>
<dbReference type="Proteomes" id="UP000192491">
    <property type="component" value="Unassembled WGS sequence"/>
</dbReference>
<keyword evidence="1" id="KW-0732">Signal</keyword>
<gene>
    <name evidence="2" type="ORF">BWK73_53890</name>
</gene>
<dbReference type="AlphaFoldDB" id="A0A1Y1Q6U7"/>